<evidence type="ECO:0000256" key="2">
    <source>
        <dbReference type="SAM" id="MobiDB-lite"/>
    </source>
</evidence>
<reference evidence="4" key="1">
    <citation type="submission" date="2020-02" db="EMBL/GenBank/DDBJ databases">
        <authorList>
            <person name="Palmer J.M."/>
        </authorList>
    </citation>
    <scope>NUCLEOTIDE SEQUENCE</scope>
    <source>
        <strain evidence="4">EPUS1.4</strain>
        <tissue evidence="4">Thallus</tissue>
    </source>
</reference>
<dbReference type="GO" id="GO:0047627">
    <property type="term" value="F:adenylylsulfatase activity"/>
    <property type="evidence" value="ECO:0007669"/>
    <property type="project" value="TreeGrafter"/>
</dbReference>
<evidence type="ECO:0000313" key="4">
    <source>
        <dbReference type="EMBL" id="KAF7506437.1"/>
    </source>
</evidence>
<dbReference type="InterPro" id="IPR036265">
    <property type="entry name" value="HIT-like_sf"/>
</dbReference>
<dbReference type="InterPro" id="IPR011146">
    <property type="entry name" value="HIT-like"/>
</dbReference>
<feature type="region of interest" description="Disordered" evidence="2">
    <location>
        <begin position="1"/>
        <end position="125"/>
    </location>
</feature>
<dbReference type="PROSITE" id="PS51084">
    <property type="entry name" value="HIT_2"/>
    <property type="match status" value="1"/>
</dbReference>
<evidence type="ECO:0000259" key="3">
    <source>
        <dbReference type="PROSITE" id="PS51084"/>
    </source>
</evidence>
<accession>A0A8H7AG74</accession>
<dbReference type="Gene3D" id="3.30.428.10">
    <property type="entry name" value="HIT-like"/>
    <property type="match status" value="1"/>
</dbReference>
<dbReference type="OrthoDB" id="672793at2759"/>
<feature type="compositionally biased region" description="Low complexity" evidence="2">
    <location>
        <begin position="79"/>
        <end position="120"/>
    </location>
</feature>
<dbReference type="SUPFAM" id="SSF54197">
    <property type="entry name" value="HIT-like"/>
    <property type="match status" value="1"/>
</dbReference>
<dbReference type="EMBL" id="JAACFV010000087">
    <property type="protein sequence ID" value="KAF7506437.1"/>
    <property type="molecule type" value="Genomic_DNA"/>
</dbReference>
<protein>
    <recommendedName>
        <fullName evidence="3">HIT domain-containing protein</fullName>
    </recommendedName>
</protein>
<dbReference type="Pfam" id="PF01230">
    <property type="entry name" value="HIT"/>
    <property type="match status" value="1"/>
</dbReference>
<feature type="short sequence motif" description="Histidine triad motif" evidence="1">
    <location>
        <begin position="228"/>
        <end position="232"/>
    </location>
</feature>
<dbReference type="GO" id="GO:0006790">
    <property type="term" value="P:sulfur compound metabolic process"/>
    <property type="evidence" value="ECO:0007669"/>
    <property type="project" value="TreeGrafter"/>
</dbReference>
<dbReference type="AlphaFoldDB" id="A0A8H7AG74"/>
<dbReference type="GO" id="GO:0009150">
    <property type="term" value="P:purine ribonucleotide metabolic process"/>
    <property type="evidence" value="ECO:0007669"/>
    <property type="project" value="TreeGrafter"/>
</dbReference>
<feature type="compositionally biased region" description="Low complexity" evidence="2">
    <location>
        <begin position="47"/>
        <end position="67"/>
    </location>
</feature>
<evidence type="ECO:0000256" key="1">
    <source>
        <dbReference type="PROSITE-ProRule" id="PRU00464"/>
    </source>
</evidence>
<organism evidence="4 5">
    <name type="scientific">Endocarpon pusillum</name>
    <dbReference type="NCBI Taxonomy" id="364733"/>
    <lineage>
        <taxon>Eukaryota</taxon>
        <taxon>Fungi</taxon>
        <taxon>Dikarya</taxon>
        <taxon>Ascomycota</taxon>
        <taxon>Pezizomycotina</taxon>
        <taxon>Eurotiomycetes</taxon>
        <taxon>Chaetothyriomycetidae</taxon>
        <taxon>Verrucariales</taxon>
        <taxon>Verrucariaceae</taxon>
        <taxon>Endocarpon</taxon>
    </lineage>
</organism>
<evidence type="ECO:0000313" key="5">
    <source>
        <dbReference type="Proteomes" id="UP000606974"/>
    </source>
</evidence>
<proteinExistence type="predicted"/>
<comment type="caution">
    <text evidence="4">The sequence shown here is derived from an EMBL/GenBank/DDBJ whole genome shotgun (WGS) entry which is preliminary data.</text>
</comment>
<dbReference type="PANTHER" id="PTHR47670">
    <property type="entry name" value="ADENYLYLSULFATASE HINT3"/>
    <property type="match status" value="1"/>
</dbReference>
<feature type="compositionally biased region" description="Polar residues" evidence="2">
    <location>
        <begin position="1"/>
        <end position="11"/>
    </location>
</feature>
<dbReference type="PANTHER" id="PTHR47670:SF1">
    <property type="entry name" value="ADENYLYLSULFATASE HINT3"/>
    <property type="match status" value="1"/>
</dbReference>
<gene>
    <name evidence="4" type="ORF">GJ744_011791</name>
</gene>
<feature type="domain" description="HIT" evidence="3">
    <location>
        <begin position="135"/>
        <end position="243"/>
    </location>
</feature>
<name>A0A8H7AG74_9EURO</name>
<sequence>MSQSNTNQRQRPQADVAQVDRKELAQTGPVQGDRKQRPQVNTIVQRTKGPSTATSSKSSSLSRKTWTPSSAHPSVASGKSPTSASAQPSSSLGSSQPPSSKLPSQSSSSNSVAKKAAGMADAKKTPTPLKERKCVYCPIIKDVKSAVTKVHVNEDWDKEFLVVQPIGPVTEGHVLVIPRVHVQDAASDPEIFGKTCATAARVAQTLYPGMAVNFANNQGELAEQSVPHLHVHVVPRRPNDGLVNFWTTQIAGHYNTTGRPEHPEHVRPKFPPKPTAAA</sequence>
<keyword evidence="5" id="KW-1185">Reference proteome</keyword>
<feature type="region of interest" description="Disordered" evidence="2">
    <location>
        <begin position="254"/>
        <end position="278"/>
    </location>
</feature>
<feature type="compositionally biased region" description="Pro residues" evidence="2">
    <location>
        <begin position="269"/>
        <end position="278"/>
    </location>
</feature>
<dbReference type="InterPro" id="IPR019808">
    <property type="entry name" value="Histidine_triad_CS"/>
</dbReference>
<dbReference type="PROSITE" id="PS00892">
    <property type="entry name" value="HIT_1"/>
    <property type="match status" value="1"/>
</dbReference>
<dbReference type="Proteomes" id="UP000606974">
    <property type="component" value="Unassembled WGS sequence"/>
</dbReference>